<dbReference type="Proteomes" id="UP000712600">
    <property type="component" value="Unassembled WGS sequence"/>
</dbReference>
<evidence type="ECO:0000256" key="2">
    <source>
        <dbReference type="ARBA" id="ARBA00023239"/>
    </source>
</evidence>
<comment type="caution">
    <text evidence="3">The sequence shown here is derived from an EMBL/GenBank/DDBJ whole genome shotgun (WGS) entry which is preliminary data.</text>
</comment>
<evidence type="ECO:0000313" key="3">
    <source>
        <dbReference type="EMBL" id="KAF3510243.1"/>
    </source>
</evidence>
<dbReference type="PANTHER" id="PTHR33542:SF3">
    <property type="entry name" value="SIROHYDROCHLORIN FERROCHELATASE, CHLOROPLASTIC"/>
    <property type="match status" value="1"/>
</dbReference>
<accession>A0A8S9PBI6</accession>
<proteinExistence type="predicted"/>
<dbReference type="PANTHER" id="PTHR33542">
    <property type="entry name" value="SIROHYDROCHLORIN FERROCHELATASE, CHLOROPLASTIC"/>
    <property type="match status" value="1"/>
</dbReference>
<name>A0A8S9PBI6_BRACR</name>
<reference evidence="3" key="1">
    <citation type="submission" date="2019-12" db="EMBL/GenBank/DDBJ databases">
        <title>Genome sequencing and annotation of Brassica cretica.</title>
        <authorList>
            <person name="Studholme D.J."/>
            <person name="Sarris P."/>
        </authorList>
    </citation>
    <scope>NUCLEOTIDE SEQUENCE</scope>
    <source>
        <strain evidence="3">PFS-109/04</strain>
        <tissue evidence="3">Leaf</tissue>
    </source>
</reference>
<sequence>MAATQSHFLTNLRISSQRADARVSSSSCEMVTRTNRPWALPCSLKVDNFQSRRIKRSGIGDADGIIIVDHGSRRRESNLMLEEFVKMFKDNTGYPIVEPAHMDVVNDRIQHCLSHVEESSSFITVASAIEGENENEMYGCRRREDFRKSPTKVMDEYVDVMGHGPSQKKHFKKWFGSCTRDLCSHGAKS</sequence>
<dbReference type="InterPro" id="IPR002762">
    <property type="entry name" value="CbiX-like"/>
</dbReference>
<evidence type="ECO:0000313" key="4">
    <source>
        <dbReference type="Proteomes" id="UP000712600"/>
    </source>
</evidence>
<organism evidence="3 4">
    <name type="scientific">Brassica cretica</name>
    <name type="common">Mustard</name>
    <dbReference type="NCBI Taxonomy" id="69181"/>
    <lineage>
        <taxon>Eukaryota</taxon>
        <taxon>Viridiplantae</taxon>
        <taxon>Streptophyta</taxon>
        <taxon>Embryophyta</taxon>
        <taxon>Tracheophyta</taxon>
        <taxon>Spermatophyta</taxon>
        <taxon>Magnoliopsida</taxon>
        <taxon>eudicotyledons</taxon>
        <taxon>Gunneridae</taxon>
        <taxon>Pentapetalae</taxon>
        <taxon>rosids</taxon>
        <taxon>malvids</taxon>
        <taxon>Brassicales</taxon>
        <taxon>Brassicaceae</taxon>
        <taxon>Brassiceae</taxon>
        <taxon>Brassica</taxon>
    </lineage>
</organism>
<keyword evidence="2" id="KW-0456">Lyase</keyword>
<dbReference type="SUPFAM" id="SSF53800">
    <property type="entry name" value="Chelatase"/>
    <property type="match status" value="1"/>
</dbReference>
<dbReference type="GO" id="GO:0046872">
    <property type="term" value="F:metal ion binding"/>
    <property type="evidence" value="ECO:0007669"/>
    <property type="project" value="UniProtKB-KW"/>
</dbReference>
<protein>
    <recommendedName>
        <fullName evidence="5">Sirohydrochlorin ferrochelatase, chloroplastic</fullName>
    </recommendedName>
</protein>
<dbReference type="InterPro" id="IPR050963">
    <property type="entry name" value="Sirohydro_Cobaltochel/CbiX"/>
</dbReference>
<evidence type="ECO:0000256" key="1">
    <source>
        <dbReference type="ARBA" id="ARBA00022723"/>
    </source>
</evidence>
<dbReference type="GO" id="GO:0016829">
    <property type="term" value="F:lyase activity"/>
    <property type="evidence" value="ECO:0007669"/>
    <property type="project" value="UniProtKB-KW"/>
</dbReference>
<keyword evidence="1" id="KW-0479">Metal-binding</keyword>
<dbReference type="Gene3D" id="3.40.50.1400">
    <property type="match status" value="1"/>
</dbReference>
<dbReference type="AlphaFoldDB" id="A0A8S9PBI6"/>
<evidence type="ECO:0008006" key="5">
    <source>
        <dbReference type="Google" id="ProtNLM"/>
    </source>
</evidence>
<dbReference type="EMBL" id="QGKX02001521">
    <property type="protein sequence ID" value="KAF3510243.1"/>
    <property type="molecule type" value="Genomic_DNA"/>
</dbReference>
<dbReference type="Pfam" id="PF01903">
    <property type="entry name" value="CbiX"/>
    <property type="match status" value="1"/>
</dbReference>
<gene>
    <name evidence="3" type="ORF">F2Q69_00009910</name>
</gene>